<feature type="compositionally biased region" description="Acidic residues" evidence="1">
    <location>
        <begin position="62"/>
        <end position="84"/>
    </location>
</feature>
<feature type="compositionally biased region" description="Acidic residues" evidence="1">
    <location>
        <begin position="13"/>
        <end position="34"/>
    </location>
</feature>
<dbReference type="RefSeq" id="XP_014242982.1">
    <property type="nucleotide sequence ID" value="XM_014387496.2"/>
</dbReference>
<evidence type="ECO:0000313" key="3">
    <source>
        <dbReference type="Proteomes" id="UP000494040"/>
    </source>
</evidence>
<feature type="compositionally biased region" description="Basic residues" evidence="1">
    <location>
        <begin position="91"/>
        <end position="114"/>
    </location>
</feature>
<name>A0A8I6RGL2_CIMLE</name>
<evidence type="ECO:0000256" key="1">
    <source>
        <dbReference type="SAM" id="MobiDB-lite"/>
    </source>
</evidence>
<dbReference type="GeneID" id="106663015"/>
<feature type="region of interest" description="Disordered" evidence="1">
    <location>
        <begin position="1"/>
        <end position="140"/>
    </location>
</feature>
<proteinExistence type="predicted"/>
<dbReference type="KEGG" id="clec:106663015"/>
<protein>
    <submittedName>
        <fullName evidence="2">Uncharacterized protein</fullName>
    </submittedName>
</protein>
<feature type="compositionally biased region" description="Acidic residues" evidence="1">
    <location>
        <begin position="119"/>
        <end position="136"/>
    </location>
</feature>
<sequence>MARLTRKKPVRCDEDEFDVDDPSEVDEPQNDDGDSSPTDNSGGRRKSGRQRVLKKAYKDDGSSDDDLHDDEEDDDLDDDSEEEKLETPKKKVDKKKTAKPAGRGRTRGKPPAKKSKLDEENEESDDIDGEESEGDAADTPLEYRSGCFVVLKSDVDNGVEDHPLWKIDGKSLLQKYDKTMKDDEVYYKSTTTYAGWSKSVMDTYYPIKVEFEKNDSCNGTYVKFSANQLEQLKKLKATESKVEKEEEENDN</sequence>
<reference evidence="2" key="1">
    <citation type="submission" date="2022-01" db="UniProtKB">
        <authorList>
            <consortium name="EnsemblMetazoa"/>
        </authorList>
    </citation>
    <scope>IDENTIFICATION</scope>
</reference>
<accession>A0A8I6RGL2</accession>
<dbReference type="Proteomes" id="UP000494040">
    <property type="component" value="Unassembled WGS sequence"/>
</dbReference>
<dbReference type="OMA" id="SKDIPKH"/>
<feature type="compositionally biased region" description="Basic residues" evidence="1">
    <location>
        <begin position="43"/>
        <end position="55"/>
    </location>
</feature>
<dbReference type="OrthoDB" id="309640at2759"/>
<dbReference type="EnsemblMetazoa" id="XM_014387496.2">
    <property type="protein sequence ID" value="XP_014242982.1"/>
    <property type="gene ID" value="LOC106663015"/>
</dbReference>
<evidence type="ECO:0000313" key="2">
    <source>
        <dbReference type="EnsemblMetazoa" id="XP_014242982.1"/>
    </source>
</evidence>
<keyword evidence="3" id="KW-1185">Reference proteome</keyword>
<organism evidence="2 3">
    <name type="scientific">Cimex lectularius</name>
    <name type="common">Bed bug</name>
    <name type="synonym">Acanthia lectularia</name>
    <dbReference type="NCBI Taxonomy" id="79782"/>
    <lineage>
        <taxon>Eukaryota</taxon>
        <taxon>Metazoa</taxon>
        <taxon>Ecdysozoa</taxon>
        <taxon>Arthropoda</taxon>
        <taxon>Hexapoda</taxon>
        <taxon>Insecta</taxon>
        <taxon>Pterygota</taxon>
        <taxon>Neoptera</taxon>
        <taxon>Paraneoptera</taxon>
        <taxon>Hemiptera</taxon>
        <taxon>Heteroptera</taxon>
        <taxon>Panheteroptera</taxon>
        <taxon>Cimicomorpha</taxon>
        <taxon>Cimicidae</taxon>
        <taxon>Cimex</taxon>
    </lineage>
</organism>
<dbReference type="AlphaFoldDB" id="A0A8I6RGL2"/>